<dbReference type="Proteomes" id="UP001164539">
    <property type="component" value="Chromosome 13"/>
</dbReference>
<gene>
    <name evidence="1" type="ORF">OWV82_023134</name>
</gene>
<dbReference type="EMBL" id="CM051406">
    <property type="protein sequence ID" value="KAJ4703203.1"/>
    <property type="molecule type" value="Genomic_DNA"/>
</dbReference>
<organism evidence="1 2">
    <name type="scientific">Melia azedarach</name>
    <name type="common">Chinaberry tree</name>
    <dbReference type="NCBI Taxonomy" id="155640"/>
    <lineage>
        <taxon>Eukaryota</taxon>
        <taxon>Viridiplantae</taxon>
        <taxon>Streptophyta</taxon>
        <taxon>Embryophyta</taxon>
        <taxon>Tracheophyta</taxon>
        <taxon>Spermatophyta</taxon>
        <taxon>Magnoliopsida</taxon>
        <taxon>eudicotyledons</taxon>
        <taxon>Gunneridae</taxon>
        <taxon>Pentapetalae</taxon>
        <taxon>rosids</taxon>
        <taxon>malvids</taxon>
        <taxon>Sapindales</taxon>
        <taxon>Meliaceae</taxon>
        <taxon>Melia</taxon>
    </lineage>
</organism>
<protein>
    <submittedName>
        <fullName evidence="1">Late embryogenesis abundant (LEA) hydroxyproline-rich glycoprotein family</fullName>
    </submittedName>
</protein>
<sequence length="194" mass="22503">MPPKRPFSYRLISAIVLTPIFAIGIIFFILWLSLRPHHPKFHVHELSVQGLGHTNGFVNANIAFNVTVRNPNRRVLIYYESMRGSVYYKDQRLGVIPVLESYFQEPKYTTVMHHVLSGSTMMATTNNRRWIEFENDRMRGAVNFNLRFKSTIKYKNSMWDKGDHHMRVTCNTAVGGDGMILSNYKGKRCHVHTS</sequence>
<comment type="caution">
    <text evidence="1">The sequence shown here is derived from an EMBL/GenBank/DDBJ whole genome shotgun (WGS) entry which is preliminary data.</text>
</comment>
<keyword evidence="2" id="KW-1185">Reference proteome</keyword>
<reference evidence="1 2" key="1">
    <citation type="journal article" date="2023" name="Science">
        <title>Complex scaffold remodeling in plant triterpene biosynthesis.</title>
        <authorList>
            <person name="De La Pena R."/>
            <person name="Hodgson H."/>
            <person name="Liu J.C."/>
            <person name="Stephenson M.J."/>
            <person name="Martin A.C."/>
            <person name="Owen C."/>
            <person name="Harkess A."/>
            <person name="Leebens-Mack J."/>
            <person name="Jimenez L.E."/>
            <person name="Osbourn A."/>
            <person name="Sattely E.S."/>
        </authorList>
    </citation>
    <scope>NUCLEOTIDE SEQUENCE [LARGE SCALE GENOMIC DNA]</scope>
    <source>
        <strain evidence="2">cv. JPN11</strain>
        <tissue evidence="1">Leaf</tissue>
    </source>
</reference>
<accession>A0ACC1WVW0</accession>
<name>A0ACC1WVW0_MELAZ</name>
<evidence type="ECO:0000313" key="1">
    <source>
        <dbReference type="EMBL" id="KAJ4703203.1"/>
    </source>
</evidence>
<proteinExistence type="predicted"/>
<evidence type="ECO:0000313" key="2">
    <source>
        <dbReference type="Proteomes" id="UP001164539"/>
    </source>
</evidence>